<reference evidence="2" key="1">
    <citation type="submission" date="2018-06" db="EMBL/GenBank/DDBJ databases">
        <authorList>
            <person name="Zhirakovskaya E."/>
        </authorList>
    </citation>
    <scope>NUCLEOTIDE SEQUENCE</scope>
</reference>
<dbReference type="Gene3D" id="3.90.190.20">
    <property type="entry name" value="Mur ligase, C-terminal domain"/>
    <property type="match status" value="1"/>
</dbReference>
<protein>
    <submittedName>
        <fullName evidence="2">UDP-N-acetylmuramate--L-alanine ligase</fullName>
        <ecNumber evidence="2">6.3.2.8</ecNumber>
    </submittedName>
</protein>
<evidence type="ECO:0000313" key="2">
    <source>
        <dbReference type="EMBL" id="VAW07320.1"/>
    </source>
</evidence>
<dbReference type="InterPro" id="IPR050061">
    <property type="entry name" value="MurCDEF_pg_biosynth"/>
</dbReference>
<dbReference type="Pfam" id="PF02875">
    <property type="entry name" value="Mur_ligase_C"/>
    <property type="match status" value="1"/>
</dbReference>
<dbReference type="AlphaFoldDB" id="A0A3B0SS46"/>
<gene>
    <name evidence="2" type="ORF">MNBD_ACTINO01-1255</name>
</gene>
<dbReference type="PANTHER" id="PTHR43445">
    <property type="entry name" value="UDP-N-ACETYLMURAMATE--L-ALANINE LIGASE-RELATED"/>
    <property type="match status" value="1"/>
</dbReference>
<dbReference type="PANTHER" id="PTHR43445:SF3">
    <property type="entry name" value="UDP-N-ACETYLMURAMATE--L-ALANINE LIGASE"/>
    <property type="match status" value="1"/>
</dbReference>
<evidence type="ECO:0000259" key="1">
    <source>
        <dbReference type="Pfam" id="PF02875"/>
    </source>
</evidence>
<dbReference type="GO" id="GO:0008763">
    <property type="term" value="F:UDP-N-acetylmuramate-L-alanine ligase activity"/>
    <property type="evidence" value="ECO:0007669"/>
    <property type="project" value="UniProtKB-EC"/>
</dbReference>
<accession>A0A3B0SS46</accession>
<dbReference type="EC" id="6.3.2.8" evidence="2"/>
<proteinExistence type="predicted"/>
<feature type="domain" description="Mur ligase C-terminal" evidence="1">
    <location>
        <begin position="2"/>
        <end position="121"/>
    </location>
</feature>
<dbReference type="InterPro" id="IPR036615">
    <property type="entry name" value="Mur_ligase_C_dom_sf"/>
</dbReference>
<keyword evidence="2" id="KW-0436">Ligase</keyword>
<dbReference type="SUPFAM" id="SSF53244">
    <property type="entry name" value="MurD-like peptide ligases, peptide-binding domain"/>
    <property type="match status" value="1"/>
</dbReference>
<dbReference type="EMBL" id="UOEI01000521">
    <property type="protein sequence ID" value="VAW07320.1"/>
    <property type="molecule type" value="Genomic_DNA"/>
</dbReference>
<sequence>RDVTIVDDYAHHPTEVAATIAAASVGSQGRVIVVFQPHRYTRTADLAPDFGAPLALADTVIVTDIYAAGEQPIIGVSGRLVVQATDAAGGEVQFVPRITDVAAVVSDLVEPGDTVLLLGAGDITSIASEVALAIEAQR</sequence>
<name>A0A3B0SS46_9ZZZZ</name>
<dbReference type="InterPro" id="IPR004101">
    <property type="entry name" value="Mur_ligase_C"/>
</dbReference>
<organism evidence="2">
    <name type="scientific">hydrothermal vent metagenome</name>
    <dbReference type="NCBI Taxonomy" id="652676"/>
    <lineage>
        <taxon>unclassified sequences</taxon>
        <taxon>metagenomes</taxon>
        <taxon>ecological metagenomes</taxon>
    </lineage>
</organism>
<feature type="non-terminal residue" evidence="2">
    <location>
        <position position="1"/>
    </location>
</feature>